<dbReference type="RefSeq" id="XP_033573274.1">
    <property type="nucleotide sequence ID" value="XM_033715885.1"/>
</dbReference>
<evidence type="ECO:0000256" key="1">
    <source>
        <dbReference type="SAM" id="MobiDB-lite"/>
    </source>
</evidence>
<feature type="region of interest" description="Disordered" evidence="1">
    <location>
        <begin position="173"/>
        <end position="269"/>
    </location>
</feature>
<gene>
    <name evidence="3 5" type="ORF">BDZ99DRAFT_394328</name>
</gene>
<feature type="transmembrane region" description="Helical" evidence="2">
    <location>
        <begin position="86"/>
        <end position="108"/>
    </location>
</feature>
<keyword evidence="2" id="KW-0472">Membrane</keyword>
<evidence type="ECO:0000313" key="4">
    <source>
        <dbReference type="Proteomes" id="UP000504636"/>
    </source>
</evidence>
<evidence type="ECO:0000256" key="2">
    <source>
        <dbReference type="SAM" id="Phobius"/>
    </source>
</evidence>
<dbReference type="GeneID" id="54456778"/>
<dbReference type="EMBL" id="MU003707">
    <property type="protein sequence ID" value="KAF2806310.1"/>
    <property type="molecule type" value="Genomic_DNA"/>
</dbReference>
<feature type="compositionally biased region" description="Basic and acidic residues" evidence="1">
    <location>
        <begin position="173"/>
        <end position="187"/>
    </location>
</feature>
<name>A0A6A6YC75_9PEZI</name>
<accession>A0A6A6YC75</accession>
<keyword evidence="4" id="KW-1185">Reference proteome</keyword>
<dbReference type="Pfam" id="PF13430">
    <property type="entry name" value="DUF4112"/>
    <property type="match status" value="1"/>
</dbReference>
<keyword evidence="2" id="KW-0812">Transmembrane</keyword>
<keyword evidence="2" id="KW-1133">Transmembrane helix</keyword>
<dbReference type="Proteomes" id="UP000504636">
    <property type="component" value="Unplaced"/>
</dbReference>
<evidence type="ECO:0000313" key="5">
    <source>
        <dbReference type="RefSeq" id="XP_033573274.1"/>
    </source>
</evidence>
<dbReference type="PANTHER" id="PTHR35519">
    <property type="entry name" value="MEMBRANE PROTEINS"/>
    <property type="match status" value="1"/>
</dbReference>
<reference evidence="5" key="2">
    <citation type="submission" date="2020-04" db="EMBL/GenBank/DDBJ databases">
        <authorList>
            <consortium name="NCBI Genome Project"/>
        </authorList>
    </citation>
    <scope>NUCLEOTIDE SEQUENCE</scope>
    <source>
        <strain evidence="5">CBS 304.34</strain>
    </source>
</reference>
<dbReference type="PANTHER" id="PTHR35519:SF2">
    <property type="entry name" value="PH DOMAIN PROTEIN"/>
    <property type="match status" value="1"/>
</dbReference>
<organism evidence="3">
    <name type="scientific">Mytilinidion resinicola</name>
    <dbReference type="NCBI Taxonomy" id="574789"/>
    <lineage>
        <taxon>Eukaryota</taxon>
        <taxon>Fungi</taxon>
        <taxon>Dikarya</taxon>
        <taxon>Ascomycota</taxon>
        <taxon>Pezizomycotina</taxon>
        <taxon>Dothideomycetes</taxon>
        <taxon>Pleosporomycetidae</taxon>
        <taxon>Mytilinidiales</taxon>
        <taxon>Mytilinidiaceae</taxon>
        <taxon>Mytilinidion</taxon>
    </lineage>
</organism>
<protein>
    <recommendedName>
        <fullName evidence="6">PH domain-containing protein</fullName>
    </recommendedName>
</protein>
<dbReference type="AlphaFoldDB" id="A0A6A6YC75"/>
<evidence type="ECO:0008006" key="6">
    <source>
        <dbReference type="Google" id="ProtNLM"/>
    </source>
</evidence>
<feature type="transmembrane region" description="Helical" evidence="2">
    <location>
        <begin position="128"/>
        <end position="146"/>
    </location>
</feature>
<sequence>MTSAIGKYAARKLLKGQFEKYKSKSVKGDKDPYFATVINPRTGKTKKVKKQVPDYIPEHDALILAKVRKRAYTLDYSLFNFFGIRFGWSSVVGIVPAVGDAIDGFLAWRTIMLCKKVNCGIPTTTLMLMYFLLALDILIGLVPFVGDLADAAVRVNSECLRLLEKRLDEVYNPEEKMRPKDRPKDRPQPATVYEDFGDSDEEGRERQYSGDGGVQQPQRARSSRRERQPDLEMGQVPSRSGTKTKKDKKDLRGTAGRDGPVRTGTHGRW</sequence>
<proteinExistence type="predicted"/>
<evidence type="ECO:0000313" key="3">
    <source>
        <dbReference type="EMBL" id="KAF2806310.1"/>
    </source>
</evidence>
<reference evidence="5" key="3">
    <citation type="submission" date="2025-04" db="UniProtKB">
        <authorList>
            <consortium name="RefSeq"/>
        </authorList>
    </citation>
    <scope>IDENTIFICATION</scope>
    <source>
        <strain evidence="5">CBS 304.34</strain>
    </source>
</reference>
<reference evidence="3 5" key="1">
    <citation type="journal article" date="2020" name="Stud. Mycol.">
        <title>101 Dothideomycetes genomes: a test case for predicting lifestyles and emergence of pathogens.</title>
        <authorList>
            <person name="Haridas S."/>
            <person name="Albert R."/>
            <person name="Binder M."/>
            <person name="Bloem J."/>
            <person name="Labutti K."/>
            <person name="Salamov A."/>
            <person name="Andreopoulos B."/>
            <person name="Baker S."/>
            <person name="Barry K."/>
            <person name="Bills G."/>
            <person name="Bluhm B."/>
            <person name="Cannon C."/>
            <person name="Castanera R."/>
            <person name="Culley D."/>
            <person name="Daum C."/>
            <person name="Ezra D."/>
            <person name="Gonzalez J."/>
            <person name="Henrissat B."/>
            <person name="Kuo A."/>
            <person name="Liang C."/>
            <person name="Lipzen A."/>
            <person name="Lutzoni F."/>
            <person name="Magnuson J."/>
            <person name="Mondo S."/>
            <person name="Nolan M."/>
            <person name="Ohm R."/>
            <person name="Pangilinan J."/>
            <person name="Park H.-J."/>
            <person name="Ramirez L."/>
            <person name="Alfaro M."/>
            <person name="Sun H."/>
            <person name="Tritt A."/>
            <person name="Yoshinaga Y."/>
            <person name="Zwiers L.-H."/>
            <person name="Turgeon B."/>
            <person name="Goodwin S."/>
            <person name="Spatafora J."/>
            <person name="Crous P."/>
            <person name="Grigoriev I."/>
        </authorList>
    </citation>
    <scope>NUCLEOTIDE SEQUENCE</scope>
    <source>
        <strain evidence="3 5">CBS 304.34</strain>
    </source>
</reference>
<dbReference type="InterPro" id="IPR025187">
    <property type="entry name" value="DUF4112"/>
</dbReference>
<dbReference type="OrthoDB" id="2103474at2759"/>